<feature type="signal peptide" evidence="1">
    <location>
        <begin position="1"/>
        <end position="26"/>
    </location>
</feature>
<dbReference type="AlphaFoldDB" id="A0A5N7D7K8"/>
<dbReference type="EMBL" id="ML736789">
    <property type="protein sequence ID" value="KAE8402294.1"/>
    <property type="molecule type" value="Genomic_DNA"/>
</dbReference>
<name>A0A5N7D7K8_9EURO</name>
<reference evidence="2 3" key="1">
    <citation type="submission" date="2019-04" db="EMBL/GenBank/DDBJ databases">
        <authorList>
            <consortium name="DOE Joint Genome Institute"/>
            <person name="Mondo S."/>
            <person name="Kjaerbolling I."/>
            <person name="Vesth T."/>
            <person name="Frisvad J.C."/>
            <person name="Nybo J.L."/>
            <person name="Theobald S."/>
            <person name="Kildgaard S."/>
            <person name="Isbrandt T."/>
            <person name="Kuo A."/>
            <person name="Sato A."/>
            <person name="Lyhne E.K."/>
            <person name="Kogle M.E."/>
            <person name="Wiebenga A."/>
            <person name="Kun R.S."/>
            <person name="Lubbers R.J."/>
            <person name="Makela M.R."/>
            <person name="Barry K."/>
            <person name="Chovatia M."/>
            <person name="Clum A."/>
            <person name="Daum C."/>
            <person name="Haridas S."/>
            <person name="He G."/>
            <person name="LaButti K."/>
            <person name="Lipzen A."/>
            <person name="Riley R."/>
            <person name="Salamov A."/>
            <person name="Simmons B.A."/>
            <person name="Magnuson J.K."/>
            <person name="Henrissat B."/>
            <person name="Mortensen U.H."/>
            <person name="Larsen T.O."/>
            <person name="Devries R.P."/>
            <person name="Grigoriev I.V."/>
            <person name="Machida M."/>
            <person name="Baker S.E."/>
            <person name="Andersen M.R."/>
            <person name="Cantor M.N."/>
            <person name="Hua S.X."/>
        </authorList>
    </citation>
    <scope>NUCLEOTIDE SEQUENCE [LARGE SCALE GENOMIC DNA]</scope>
    <source>
        <strain evidence="2 3">CBS 119388</strain>
    </source>
</reference>
<sequence length="110" mass="12576">MMPTFNVTAWCTVLLTRLHYFSLARPSKINLDVAERTRGYLQYLYAIDPRRHALPAKTAKISHFESETNREPGNSITQIRSLALGSIPTLWEQLRASRCSSRQGVDRART</sequence>
<accession>A0A5N7D7K8</accession>
<protein>
    <submittedName>
        <fullName evidence="2">Uncharacterized protein</fullName>
    </submittedName>
</protein>
<evidence type="ECO:0000256" key="1">
    <source>
        <dbReference type="SAM" id="SignalP"/>
    </source>
</evidence>
<organism evidence="2 3">
    <name type="scientific">Aspergillus pseudonomiae</name>
    <dbReference type="NCBI Taxonomy" id="1506151"/>
    <lineage>
        <taxon>Eukaryota</taxon>
        <taxon>Fungi</taxon>
        <taxon>Dikarya</taxon>
        <taxon>Ascomycota</taxon>
        <taxon>Pezizomycotina</taxon>
        <taxon>Eurotiomycetes</taxon>
        <taxon>Eurotiomycetidae</taxon>
        <taxon>Eurotiales</taxon>
        <taxon>Aspergillaceae</taxon>
        <taxon>Aspergillus</taxon>
        <taxon>Aspergillus subgen. Circumdati</taxon>
    </lineage>
</organism>
<dbReference type="Proteomes" id="UP000325579">
    <property type="component" value="Unassembled WGS sequence"/>
</dbReference>
<keyword evidence="1" id="KW-0732">Signal</keyword>
<evidence type="ECO:0000313" key="3">
    <source>
        <dbReference type="Proteomes" id="UP000325579"/>
    </source>
</evidence>
<gene>
    <name evidence="2" type="ORF">BDV37DRAFT_252605</name>
</gene>
<dbReference type="RefSeq" id="XP_031939613.1">
    <property type="nucleotide sequence ID" value="XM_032082451.1"/>
</dbReference>
<proteinExistence type="predicted"/>
<feature type="chain" id="PRO_5024892156" evidence="1">
    <location>
        <begin position="27"/>
        <end position="110"/>
    </location>
</feature>
<dbReference type="GeneID" id="43667142"/>
<evidence type="ECO:0000313" key="2">
    <source>
        <dbReference type="EMBL" id="KAE8402294.1"/>
    </source>
</evidence>
<keyword evidence="3" id="KW-1185">Reference proteome</keyword>